<protein>
    <recommendedName>
        <fullName evidence="4">Toxin-antitoxin system HicB family antitoxin</fullName>
    </recommendedName>
</protein>
<dbReference type="InterPro" id="IPR013321">
    <property type="entry name" value="Arc_rbn_hlx_hlx"/>
</dbReference>
<accession>A0A7W8ACB5</accession>
<organism evidence="2 3">
    <name type="scientific">Nonomuraea endophytica</name>
    <dbReference type="NCBI Taxonomy" id="714136"/>
    <lineage>
        <taxon>Bacteria</taxon>
        <taxon>Bacillati</taxon>
        <taxon>Actinomycetota</taxon>
        <taxon>Actinomycetes</taxon>
        <taxon>Streptosporangiales</taxon>
        <taxon>Streptosporangiaceae</taxon>
        <taxon>Nonomuraea</taxon>
    </lineage>
</organism>
<gene>
    <name evidence="2" type="ORF">HNR40_008075</name>
</gene>
<reference evidence="2 3" key="1">
    <citation type="submission" date="2020-08" db="EMBL/GenBank/DDBJ databases">
        <title>Genomic Encyclopedia of Type Strains, Phase IV (KMG-IV): sequencing the most valuable type-strain genomes for metagenomic binning, comparative biology and taxonomic classification.</title>
        <authorList>
            <person name="Goeker M."/>
        </authorList>
    </citation>
    <scope>NUCLEOTIDE SEQUENCE [LARGE SCALE GENOMIC DNA]</scope>
    <source>
        <strain evidence="2 3">DSM 45385</strain>
    </source>
</reference>
<dbReference type="InterPro" id="IPR010985">
    <property type="entry name" value="Ribbon_hlx_hlx"/>
</dbReference>
<dbReference type="GO" id="GO:0006355">
    <property type="term" value="P:regulation of DNA-templated transcription"/>
    <property type="evidence" value="ECO:0007669"/>
    <property type="project" value="InterPro"/>
</dbReference>
<feature type="compositionally biased region" description="Gly residues" evidence="1">
    <location>
        <begin position="144"/>
        <end position="160"/>
    </location>
</feature>
<dbReference type="Gene3D" id="1.10.1220.10">
    <property type="entry name" value="Met repressor-like"/>
    <property type="match status" value="1"/>
</dbReference>
<feature type="compositionally biased region" description="Gly residues" evidence="1">
    <location>
        <begin position="96"/>
        <end position="136"/>
    </location>
</feature>
<dbReference type="Proteomes" id="UP000568380">
    <property type="component" value="Unassembled WGS sequence"/>
</dbReference>
<proteinExistence type="predicted"/>
<dbReference type="RefSeq" id="WP_184970899.1">
    <property type="nucleotide sequence ID" value="NZ_JACHIN010000013.1"/>
</dbReference>
<evidence type="ECO:0000256" key="1">
    <source>
        <dbReference type="SAM" id="MobiDB-lite"/>
    </source>
</evidence>
<sequence length="262" mass="25794">MDLTPHIDTLRRELTAAADVGGADMRAAADSLTSALESSVRLTLLEVLSDAAESVTSQIEPGLVELRIRGREPELVVTVPPVRDPSWAPDAWPGQGPSGPGGPGGYGPGGPGDPGPGGHPGAYGPGAYGPGSYGPSGPGPGGGPGPGAGHGPGGGYGPGGYGPPGPPGWPDAAWPGPTPPIPPTPSAPPAPPEPPGPGDGDAGTARMTLRLPEPLKSRIEQVAGQAGLSVNAWMVRALTQAVSGQPAPPSGFPGQRITGWAR</sequence>
<name>A0A7W8ACB5_9ACTN</name>
<comment type="caution">
    <text evidence="2">The sequence shown here is derived from an EMBL/GenBank/DDBJ whole genome shotgun (WGS) entry which is preliminary data.</text>
</comment>
<dbReference type="AlphaFoldDB" id="A0A7W8ACB5"/>
<dbReference type="EMBL" id="JACHIN010000013">
    <property type="protein sequence ID" value="MBB5082580.1"/>
    <property type="molecule type" value="Genomic_DNA"/>
</dbReference>
<evidence type="ECO:0008006" key="4">
    <source>
        <dbReference type="Google" id="ProtNLM"/>
    </source>
</evidence>
<feature type="compositionally biased region" description="Pro residues" evidence="1">
    <location>
        <begin position="176"/>
        <end position="197"/>
    </location>
</feature>
<dbReference type="SUPFAM" id="SSF47598">
    <property type="entry name" value="Ribbon-helix-helix"/>
    <property type="match status" value="1"/>
</dbReference>
<feature type="region of interest" description="Disordered" evidence="1">
    <location>
        <begin position="80"/>
        <end position="212"/>
    </location>
</feature>
<keyword evidence="3" id="KW-1185">Reference proteome</keyword>
<evidence type="ECO:0000313" key="3">
    <source>
        <dbReference type="Proteomes" id="UP000568380"/>
    </source>
</evidence>
<feature type="region of interest" description="Disordered" evidence="1">
    <location>
        <begin position="242"/>
        <end position="262"/>
    </location>
</feature>
<evidence type="ECO:0000313" key="2">
    <source>
        <dbReference type="EMBL" id="MBB5082580.1"/>
    </source>
</evidence>